<organism evidence="2 3">
    <name type="scientific">Lophiotrema nucula</name>
    <dbReference type="NCBI Taxonomy" id="690887"/>
    <lineage>
        <taxon>Eukaryota</taxon>
        <taxon>Fungi</taxon>
        <taxon>Dikarya</taxon>
        <taxon>Ascomycota</taxon>
        <taxon>Pezizomycotina</taxon>
        <taxon>Dothideomycetes</taxon>
        <taxon>Pleosporomycetidae</taxon>
        <taxon>Pleosporales</taxon>
        <taxon>Lophiotremataceae</taxon>
        <taxon>Lophiotrema</taxon>
    </lineage>
</organism>
<dbReference type="Proteomes" id="UP000799770">
    <property type="component" value="Unassembled WGS sequence"/>
</dbReference>
<reference evidence="2" key="1">
    <citation type="journal article" date="2020" name="Stud. Mycol.">
        <title>101 Dothideomycetes genomes: a test case for predicting lifestyles and emergence of pathogens.</title>
        <authorList>
            <person name="Haridas S."/>
            <person name="Albert R."/>
            <person name="Binder M."/>
            <person name="Bloem J."/>
            <person name="Labutti K."/>
            <person name="Salamov A."/>
            <person name="Andreopoulos B."/>
            <person name="Baker S."/>
            <person name="Barry K."/>
            <person name="Bills G."/>
            <person name="Bluhm B."/>
            <person name="Cannon C."/>
            <person name="Castanera R."/>
            <person name="Culley D."/>
            <person name="Daum C."/>
            <person name="Ezra D."/>
            <person name="Gonzalez J."/>
            <person name="Henrissat B."/>
            <person name="Kuo A."/>
            <person name="Liang C."/>
            <person name="Lipzen A."/>
            <person name="Lutzoni F."/>
            <person name="Magnuson J."/>
            <person name="Mondo S."/>
            <person name="Nolan M."/>
            <person name="Ohm R."/>
            <person name="Pangilinan J."/>
            <person name="Park H.-J."/>
            <person name="Ramirez L."/>
            <person name="Alfaro M."/>
            <person name="Sun H."/>
            <person name="Tritt A."/>
            <person name="Yoshinaga Y."/>
            <person name="Zwiers L.-H."/>
            <person name="Turgeon B."/>
            <person name="Goodwin S."/>
            <person name="Spatafora J."/>
            <person name="Crous P."/>
            <person name="Grigoriev I."/>
        </authorList>
    </citation>
    <scope>NUCLEOTIDE SEQUENCE</scope>
    <source>
        <strain evidence="2">CBS 627.86</strain>
    </source>
</reference>
<dbReference type="AlphaFoldDB" id="A0A6A5ZUY1"/>
<gene>
    <name evidence="2" type="ORF">BDV96DRAFT_609152</name>
</gene>
<feature type="region of interest" description="Disordered" evidence="1">
    <location>
        <begin position="41"/>
        <end position="101"/>
    </location>
</feature>
<feature type="compositionally biased region" description="Basic and acidic residues" evidence="1">
    <location>
        <begin position="47"/>
        <end position="56"/>
    </location>
</feature>
<accession>A0A6A5ZUY1</accession>
<sequence length="513" mass="56509">MSFFMATVPAGTQLYHGTWRNESVKGMEWLAFEPEHALIFARPRRSPPGDDKDGKGPGRPPHTFQEDGNVEGKKKGCSERKHEGGSHCFPPPPPNTNDDGDQKTGFLHTYAPQKALSLLYIDGMSAGKTTNGTLDSQDYLLLNLTDPEDPEHGGMFREWERAQGLCDLSATLWEYKIDGVLRMEGGFEIILCDFEKDLEVKSIMPVVDDGWPGAGRGMLGGWRYYQAIAERYHGIGGGRVVLDYEHFVTAYAYEGLNLFDNDGQSDTPMPRLENARQADLRTIKDAVTGMILTSAVEKVGDGTNWQAIADMIIQRYSAPLHHLTDKEAAARKSKEALATYLSTLLRPFIDYTSRNTSAETARCVAQHLPPVPPPLSPPLAYTALSSITSRICTSLLSALDITTTQSQPLSRSYSYSSSSPPPSPALELIDALTAYLRWTSWKQCGPCPAEQLCIIPIWPMGTFADHASPRCKAQGEVSGVNGYWGRWGPRGRQPPPPPEDGDRDRLEGLGMGF</sequence>
<evidence type="ECO:0000256" key="1">
    <source>
        <dbReference type="SAM" id="MobiDB-lite"/>
    </source>
</evidence>
<evidence type="ECO:0000313" key="2">
    <source>
        <dbReference type="EMBL" id="KAF2122138.1"/>
    </source>
</evidence>
<dbReference type="PANTHER" id="PTHR35204">
    <property type="entry name" value="YALI0A21131P"/>
    <property type="match status" value="1"/>
</dbReference>
<keyword evidence="3" id="KW-1185">Reference proteome</keyword>
<protein>
    <submittedName>
        <fullName evidence="2">Uncharacterized protein</fullName>
    </submittedName>
</protein>
<dbReference type="OrthoDB" id="10261782at2759"/>
<feature type="region of interest" description="Disordered" evidence="1">
    <location>
        <begin position="484"/>
        <end position="513"/>
    </location>
</feature>
<dbReference type="EMBL" id="ML977311">
    <property type="protein sequence ID" value="KAF2122138.1"/>
    <property type="molecule type" value="Genomic_DNA"/>
</dbReference>
<name>A0A6A5ZUY1_9PLEO</name>
<dbReference type="PANTHER" id="PTHR35204:SF1">
    <property type="entry name" value="ENTEROTOXIN"/>
    <property type="match status" value="1"/>
</dbReference>
<evidence type="ECO:0000313" key="3">
    <source>
        <dbReference type="Proteomes" id="UP000799770"/>
    </source>
</evidence>
<proteinExistence type="predicted"/>
<feature type="compositionally biased region" description="Basic and acidic residues" evidence="1">
    <location>
        <begin position="70"/>
        <end position="85"/>
    </location>
</feature>
<dbReference type="InterPro" id="IPR038921">
    <property type="entry name" value="YOR389W-like"/>
</dbReference>